<keyword evidence="4 7" id="KW-0547">Nucleotide-binding</keyword>
<reference evidence="10 11" key="1">
    <citation type="submission" date="2020-08" db="EMBL/GenBank/DDBJ databases">
        <title>Genomic Encyclopedia of Type Strains, Phase IV (KMG-IV): sequencing the most valuable type-strain genomes for metagenomic binning, comparative biology and taxonomic classification.</title>
        <authorList>
            <person name="Goeker M."/>
        </authorList>
    </citation>
    <scope>NUCLEOTIDE SEQUENCE [LARGE SCALE GENOMIC DNA]</scope>
    <source>
        <strain evidence="10 11">DSM 45385</strain>
    </source>
</reference>
<evidence type="ECO:0000313" key="10">
    <source>
        <dbReference type="EMBL" id="MBB5081412.1"/>
    </source>
</evidence>
<keyword evidence="3" id="KW-0808">Transferase</keyword>
<dbReference type="PROSITE" id="PS00108">
    <property type="entry name" value="PROTEIN_KINASE_ST"/>
    <property type="match status" value="1"/>
</dbReference>
<accession>A0A7W8A874</accession>
<keyword evidence="2 10" id="KW-0723">Serine/threonine-protein kinase</keyword>
<keyword evidence="8" id="KW-0812">Transmembrane</keyword>
<protein>
    <recommendedName>
        <fullName evidence="1">non-specific serine/threonine protein kinase</fullName>
        <ecNumber evidence="1">2.7.11.1</ecNumber>
    </recommendedName>
</protein>
<keyword evidence="6 7" id="KW-0067">ATP-binding</keyword>
<evidence type="ECO:0000256" key="8">
    <source>
        <dbReference type="SAM" id="Phobius"/>
    </source>
</evidence>
<dbReference type="Pfam" id="PF00069">
    <property type="entry name" value="Pkinase"/>
    <property type="match status" value="1"/>
</dbReference>
<dbReference type="RefSeq" id="WP_184968752.1">
    <property type="nucleotide sequence ID" value="NZ_JACHIN010000010.1"/>
</dbReference>
<dbReference type="Gene3D" id="3.30.200.20">
    <property type="entry name" value="Phosphorylase Kinase, domain 1"/>
    <property type="match status" value="1"/>
</dbReference>
<dbReference type="GO" id="GO:0005524">
    <property type="term" value="F:ATP binding"/>
    <property type="evidence" value="ECO:0007669"/>
    <property type="project" value="UniProtKB-UniRule"/>
</dbReference>
<dbReference type="CDD" id="cd14014">
    <property type="entry name" value="STKc_PknB_like"/>
    <property type="match status" value="1"/>
</dbReference>
<dbReference type="PROSITE" id="PS00107">
    <property type="entry name" value="PROTEIN_KINASE_ATP"/>
    <property type="match status" value="1"/>
</dbReference>
<dbReference type="GO" id="GO:0004674">
    <property type="term" value="F:protein serine/threonine kinase activity"/>
    <property type="evidence" value="ECO:0007669"/>
    <property type="project" value="UniProtKB-KW"/>
</dbReference>
<dbReference type="SMART" id="SM00220">
    <property type="entry name" value="S_TKc"/>
    <property type="match status" value="1"/>
</dbReference>
<name>A0A7W8A874_9ACTN</name>
<dbReference type="InterPro" id="IPR017441">
    <property type="entry name" value="Protein_kinase_ATP_BS"/>
</dbReference>
<feature type="transmembrane region" description="Helical" evidence="8">
    <location>
        <begin position="284"/>
        <end position="303"/>
    </location>
</feature>
<dbReference type="PROSITE" id="PS50011">
    <property type="entry name" value="PROTEIN_KINASE_DOM"/>
    <property type="match status" value="1"/>
</dbReference>
<dbReference type="EMBL" id="JACHIN010000010">
    <property type="protein sequence ID" value="MBB5081412.1"/>
    <property type="molecule type" value="Genomic_DNA"/>
</dbReference>
<comment type="caution">
    <text evidence="10">The sequence shown here is derived from an EMBL/GenBank/DDBJ whole genome shotgun (WGS) entry which is preliminary data.</text>
</comment>
<dbReference type="Gene3D" id="1.10.510.10">
    <property type="entry name" value="Transferase(Phosphotransferase) domain 1"/>
    <property type="match status" value="1"/>
</dbReference>
<evidence type="ECO:0000256" key="7">
    <source>
        <dbReference type="PROSITE-ProRule" id="PRU10141"/>
    </source>
</evidence>
<dbReference type="PANTHER" id="PTHR43289">
    <property type="entry name" value="MITOGEN-ACTIVATED PROTEIN KINASE KINASE KINASE 20-RELATED"/>
    <property type="match status" value="1"/>
</dbReference>
<organism evidence="10 11">
    <name type="scientific">Nonomuraea endophytica</name>
    <dbReference type="NCBI Taxonomy" id="714136"/>
    <lineage>
        <taxon>Bacteria</taxon>
        <taxon>Bacillati</taxon>
        <taxon>Actinomycetota</taxon>
        <taxon>Actinomycetes</taxon>
        <taxon>Streptosporangiales</taxon>
        <taxon>Streptosporangiaceae</taxon>
        <taxon>Nonomuraea</taxon>
    </lineage>
</organism>
<dbReference type="SUPFAM" id="SSF56112">
    <property type="entry name" value="Protein kinase-like (PK-like)"/>
    <property type="match status" value="1"/>
</dbReference>
<keyword evidence="11" id="KW-1185">Reference proteome</keyword>
<gene>
    <name evidence="10" type="ORF">HNR40_006907</name>
</gene>
<sequence>MRAGFLLAGRYRLMNVIGRGGMGVVWKAHDEELGRNVALKELTLSLSDASRAREWCRRVRREARSAAQLNHIGVVTVHDVLDGPDNRPWIVMELIDGHSLADLLEAGPLSPQRVARISMAVLHALAAAHAAGIVHRDVKPANVLITGDRVVLTDFGIAMIEGETAVTESGVLVGTPAYMAPEQIRGLRATAQSDLWSLGATLYAAVEGRPPFQAPHSAAVCAKLLTEEPEPMRRAGPLAKVISGLLNKDPVRRLRALEALALLAEASGNIPPPSGLRRRRAGPWLAIASVAAVLIVVLALHLLTSPATNEIRIRPAAFDKDMSQWSKYGPVYENDHNLVRYGLTNGTAYGQVTGSFMYRFTYPKASTGEAEVGARLSADAVGFSGPVDAYSAVEVKVNGVSLGTQLVIPDDGRGAPYTWRFDARILKPGGNTVEFAVKRGTEPANGLGIYGDAFTAETPDEFIVIRSAAPR</sequence>
<keyword evidence="5 10" id="KW-0418">Kinase</keyword>
<evidence type="ECO:0000256" key="5">
    <source>
        <dbReference type="ARBA" id="ARBA00022777"/>
    </source>
</evidence>
<dbReference type="InterPro" id="IPR008271">
    <property type="entry name" value="Ser/Thr_kinase_AS"/>
</dbReference>
<dbReference type="Proteomes" id="UP000568380">
    <property type="component" value="Unassembled WGS sequence"/>
</dbReference>
<evidence type="ECO:0000256" key="3">
    <source>
        <dbReference type="ARBA" id="ARBA00022679"/>
    </source>
</evidence>
<proteinExistence type="predicted"/>
<dbReference type="PANTHER" id="PTHR43289:SF6">
    <property type="entry name" value="SERINE_THREONINE-PROTEIN KINASE NEKL-3"/>
    <property type="match status" value="1"/>
</dbReference>
<evidence type="ECO:0000256" key="6">
    <source>
        <dbReference type="ARBA" id="ARBA00022840"/>
    </source>
</evidence>
<feature type="domain" description="Protein kinase" evidence="9">
    <location>
        <begin position="11"/>
        <end position="285"/>
    </location>
</feature>
<evidence type="ECO:0000256" key="4">
    <source>
        <dbReference type="ARBA" id="ARBA00022741"/>
    </source>
</evidence>
<dbReference type="EC" id="2.7.11.1" evidence="1"/>
<dbReference type="InterPro" id="IPR000719">
    <property type="entry name" value="Prot_kinase_dom"/>
</dbReference>
<evidence type="ECO:0000256" key="2">
    <source>
        <dbReference type="ARBA" id="ARBA00022527"/>
    </source>
</evidence>
<evidence type="ECO:0000259" key="9">
    <source>
        <dbReference type="PROSITE" id="PS50011"/>
    </source>
</evidence>
<evidence type="ECO:0000313" key="11">
    <source>
        <dbReference type="Proteomes" id="UP000568380"/>
    </source>
</evidence>
<keyword evidence="8" id="KW-0472">Membrane</keyword>
<evidence type="ECO:0000256" key="1">
    <source>
        <dbReference type="ARBA" id="ARBA00012513"/>
    </source>
</evidence>
<keyword evidence="8" id="KW-1133">Transmembrane helix</keyword>
<dbReference type="InterPro" id="IPR011009">
    <property type="entry name" value="Kinase-like_dom_sf"/>
</dbReference>
<feature type="binding site" evidence="7">
    <location>
        <position position="40"/>
    </location>
    <ligand>
        <name>ATP</name>
        <dbReference type="ChEBI" id="CHEBI:30616"/>
    </ligand>
</feature>
<dbReference type="AlphaFoldDB" id="A0A7W8A874"/>